<reference evidence="1 2" key="1">
    <citation type="submission" date="2015-01" db="EMBL/GenBank/DDBJ databases">
        <title>The Genome Sequence of Cryptococcus gattii CA1873.</title>
        <authorList>
            <consortium name="The Broad Institute Genomics Platform"/>
            <person name="Cuomo C."/>
            <person name="Litvintseva A."/>
            <person name="Chen Y."/>
            <person name="Heitman J."/>
            <person name="Sun S."/>
            <person name="Springer D."/>
            <person name="Dromer F."/>
            <person name="Young S."/>
            <person name="Zeng Q."/>
            <person name="Gargeya S."/>
            <person name="Abouelleil A."/>
            <person name="Alvarado L."/>
            <person name="Chapman S.B."/>
            <person name="Gainer-Dewar J."/>
            <person name="Goldberg J."/>
            <person name="Griggs A."/>
            <person name="Gujja S."/>
            <person name="Hansen M."/>
            <person name="Howarth C."/>
            <person name="Imamovic A."/>
            <person name="Larimer J."/>
            <person name="Murphy C."/>
            <person name="Naylor J."/>
            <person name="Pearson M."/>
            <person name="Priest M."/>
            <person name="Roberts A."/>
            <person name="Saif S."/>
            <person name="Shea T."/>
            <person name="Sykes S."/>
            <person name="Wortman J."/>
            <person name="Nusbaum C."/>
            <person name="Birren B."/>
        </authorList>
    </citation>
    <scope>NUCLEOTIDE SEQUENCE [LARGE SCALE GENOMIC DNA]</scope>
    <source>
        <strain evidence="1 2">CA1873</strain>
    </source>
</reference>
<gene>
    <name evidence="1" type="ORF">I314_02522</name>
</gene>
<sequence>MMKLRQHSTANALGRRRLSSKAIGFHQVTSSTRTFLEPRQLELTVEPSLSQGAMRFSSSSIAY</sequence>
<dbReference type="Proteomes" id="UP000053800">
    <property type="component" value="Unassembled WGS sequence"/>
</dbReference>
<organism evidence="1 2">
    <name type="scientific">Cryptococcus bacillisporus CA1873</name>
    <dbReference type="NCBI Taxonomy" id="1296111"/>
    <lineage>
        <taxon>Eukaryota</taxon>
        <taxon>Fungi</taxon>
        <taxon>Dikarya</taxon>
        <taxon>Basidiomycota</taxon>
        <taxon>Agaricomycotina</taxon>
        <taxon>Tremellomycetes</taxon>
        <taxon>Tremellales</taxon>
        <taxon>Cryptococcaceae</taxon>
        <taxon>Cryptococcus</taxon>
        <taxon>Cryptococcus gattii species complex</taxon>
    </lineage>
</organism>
<protein>
    <submittedName>
        <fullName evidence="1">Uncharacterized protein</fullName>
    </submittedName>
</protein>
<accession>A0ABR5BDP4</accession>
<keyword evidence="2" id="KW-1185">Reference proteome</keyword>
<evidence type="ECO:0000313" key="2">
    <source>
        <dbReference type="Proteomes" id="UP000053800"/>
    </source>
</evidence>
<dbReference type="EMBL" id="KN848893">
    <property type="protein sequence ID" value="KIR67304.1"/>
    <property type="molecule type" value="Genomic_DNA"/>
</dbReference>
<evidence type="ECO:0000313" key="1">
    <source>
        <dbReference type="EMBL" id="KIR67304.1"/>
    </source>
</evidence>
<name>A0ABR5BDP4_CRYGA</name>
<proteinExistence type="predicted"/>